<dbReference type="SUPFAM" id="SSF54511">
    <property type="entry name" value="GFP-like"/>
    <property type="match status" value="1"/>
</dbReference>
<dbReference type="GO" id="GO:0042813">
    <property type="term" value="F:Wnt receptor activity"/>
    <property type="evidence" value="ECO:0007669"/>
    <property type="project" value="TreeGrafter"/>
</dbReference>
<feature type="disulfide bond" evidence="12">
    <location>
        <begin position="801"/>
        <end position="818"/>
    </location>
</feature>
<evidence type="ECO:0000256" key="2">
    <source>
        <dbReference type="ARBA" id="ARBA00022525"/>
    </source>
</evidence>
<feature type="disulfide bond" evidence="12">
    <location>
        <begin position="846"/>
        <end position="863"/>
    </location>
</feature>
<feature type="domain" description="EGF-like" evidence="14">
    <location>
        <begin position="791"/>
        <end position="832"/>
    </location>
</feature>
<feature type="domain" description="EGF-like" evidence="14">
    <location>
        <begin position="836"/>
        <end position="877"/>
    </location>
</feature>
<sequence length="1360" mass="153624">MIICSEEMDRFKSKLLSSSSSSSSSIMRKTKFIRFLILALFISNSQQLSIDELYPFGESVDESLNKEADTFVEINLSIPIAYFQNQFPSIFVNDNGLVSFLKEIPIYYNAQFPLQYPFIAVMYSNVDIRGRGGIYYRETKESSLLDRATRDVQRHFSDGRNFRAQSLFITTWEQVGRFEKLSDLANTVQLVIASNGTDSYAFILYPNDGIQWLTGHDNIEYSQHAMTQAGFMSNEGRYYIMPGSGTEQVKNFPRMSNINRRGMFAYHIGNTGYGNIIQPDRDYENNLELRELETCSNTRFPCVPSAECIEYPTGICCRCRSGYFGNGRNCLPENKNIQINGKISGEINNIKLGESNMIHFYVETKDGRVYSSVNSIMPDVGYDLQSLLIALGHICGWLFAVRTDNSPNGYAVTGGIFNRSVDLVFQQTGHHAIIREQYLGLDVFNVLGIKVDVRGTLPTIPGGTSLHMDDYQLEFTKVSRGVLKSRMTVSFNYGPNTLDMPMTIDQTITFDECVNEPQNNNDQQQQQQQTSRLNIIRNHIEYDQENQATRYAFYESRISQLSDQNPCSSIQCGQYSTCIVEGNDYRCICNRGFEQIYQENELIDNKRPSCVDIDECRTRTRVCDLNAMCMNELGSFRCQCLDGYVGDGFSCRPYEYPIENECDNIQCGPNSECLPTKNLGPRCICKDGYYGDGLNCEPLRNDIEDCRTLNICDMNAECKANRMLGRHMCICKAGYRGDGIYCTEESESCEKLNNCGINAECISDEQSNYNYYCSCNEGYVGDGYTCIAEINSDDCNMLNNCHRNAFCTLDMETKTYQCQCKPGFTGDGYKCVNSSFVSPCIGMEGCSPNADCVYDSLMGTNVCRCRSGFVGNGVQCNPSNICHPNDNNCDPNAQCLFNDITMKHECQCKLGFYGDGIRCMVDENVDCSVINDCDRNATCVIDPLTLRYYCKCNAGFIGDGKQCKKHISCNQLNTCDVKAECIFDTVEQSYRCHCLAGFVGDGYSCRPLRSCRDDRFICDRNAECLYNDHSRDFSCHCHYGFIGDGYQCAPVPNIEGDYILFAQGMSVLRMPLESNEQTRGSPLYIRSDQTIVAIDIDCLTGFIYWSDLVKGNLYKATNNGSSAEIILEGYTTAPEGIAIDWVSRNIYWTDSFKRSIEVANLEGTLQKTLIDTDLHNPRGIVAHPGTAKLYWTDWNRETPKIEYSDLDGKHRNLLINTELKLPNNLAIDYDRDELCWTDAGLERIECIHLMSLIRRVVYAQASYPFDLTVSHQNIYWTDWKTKTIHEINRNGGVARTLDIPLGGYGSLYGLVVVPQHCPRISNACAVRNGGCKHLCLPNDHGRSCVCPDNAYHEDDICNEI</sequence>
<evidence type="ECO:0000259" key="14">
    <source>
        <dbReference type="PROSITE" id="PS50026"/>
    </source>
</evidence>
<dbReference type="InterPro" id="IPR003645">
    <property type="entry name" value="Fol_N"/>
</dbReference>
<evidence type="ECO:0000256" key="3">
    <source>
        <dbReference type="ARBA" id="ARBA00022530"/>
    </source>
</evidence>
<keyword evidence="8" id="KW-0084">Basement membrane</keyword>
<evidence type="ECO:0000256" key="13">
    <source>
        <dbReference type="PROSITE-ProRule" id="PRU00461"/>
    </source>
</evidence>
<evidence type="ECO:0000256" key="4">
    <source>
        <dbReference type="ARBA" id="ARBA00022536"/>
    </source>
</evidence>
<feature type="disulfide bond" evidence="12">
    <location>
        <begin position="975"/>
        <end position="992"/>
    </location>
</feature>
<evidence type="ECO:0000256" key="5">
    <source>
        <dbReference type="ARBA" id="ARBA00022729"/>
    </source>
</evidence>
<evidence type="ECO:0000313" key="17">
    <source>
        <dbReference type="EMBL" id="KAH9521571.1"/>
    </source>
</evidence>
<evidence type="ECO:0000256" key="11">
    <source>
        <dbReference type="ARBA" id="ARBA00023180"/>
    </source>
</evidence>
<keyword evidence="2" id="KW-0964">Secreted</keyword>
<evidence type="ECO:0000256" key="1">
    <source>
        <dbReference type="ARBA" id="ARBA00004302"/>
    </source>
</evidence>
<feature type="repeat" description="LDL-receptor class B" evidence="13">
    <location>
        <begin position="1101"/>
        <end position="1143"/>
    </location>
</feature>
<dbReference type="InterPro" id="IPR050778">
    <property type="entry name" value="Cueball_EGF_LRP_Nidogen"/>
</dbReference>
<feature type="disulfide bond" evidence="12">
    <location>
        <begin position="1018"/>
        <end position="1035"/>
    </location>
</feature>
<reference evidence="17" key="1">
    <citation type="submission" date="2013-05" db="EMBL/GenBank/DDBJ databases">
        <authorList>
            <person name="Yim A.K.Y."/>
            <person name="Chan T.F."/>
            <person name="Ji K.M."/>
            <person name="Liu X.Y."/>
            <person name="Zhou J.W."/>
            <person name="Li R.Q."/>
            <person name="Yang K.Y."/>
            <person name="Li J."/>
            <person name="Li M."/>
            <person name="Law P.T.W."/>
            <person name="Wu Y.L."/>
            <person name="Cai Z.L."/>
            <person name="Qin H."/>
            <person name="Bao Y."/>
            <person name="Leung R.K.K."/>
            <person name="Ng P.K.S."/>
            <person name="Zou J."/>
            <person name="Zhong X.J."/>
            <person name="Ran P.X."/>
            <person name="Zhong N.S."/>
            <person name="Liu Z.G."/>
            <person name="Tsui S.K.W."/>
        </authorList>
    </citation>
    <scope>NUCLEOTIDE SEQUENCE</scope>
    <source>
        <strain evidence="17">Derf</strain>
        <tissue evidence="17">Whole organism</tissue>
    </source>
</reference>
<dbReference type="SMART" id="SM00181">
    <property type="entry name" value="EGF"/>
    <property type="match status" value="13"/>
</dbReference>
<dbReference type="Proteomes" id="UP000790347">
    <property type="component" value="Unassembled WGS sequence"/>
</dbReference>
<keyword evidence="6" id="KW-0677">Repeat</keyword>
<dbReference type="PROSITE" id="PS51220">
    <property type="entry name" value="NIDO"/>
    <property type="match status" value="1"/>
</dbReference>
<dbReference type="InterPro" id="IPR024731">
    <property type="entry name" value="NELL2-like_EGF"/>
</dbReference>
<dbReference type="SMART" id="SM00179">
    <property type="entry name" value="EGF_CA"/>
    <property type="match status" value="6"/>
</dbReference>
<dbReference type="PROSITE" id="PS50026">
    <property type="entry name" value="EGF_3"/>
    <property type="match status" value="11"/>
</dbReference>
<dbReference type="GO" id="GO:0005604">
    <property type="term" value="C:basement membrane"/>
    <property type="evidence" value="ECO:0007669"/>
    <property type="project" value="UniProtKB-SubCell"/>
</dbReference>
<comment type="caution">
    <text evidence="12">Lacks conserved residue(s) required for the propagation of feature annotation.</text>
</comment>
<dbReference type="PROSITE" id="PS51120">
    <property type="entry name" value="LDLRB"/>
    <property type="match status" value="3"/>
</dbReference>
<comment type="caution">
    <text evidence="17">The sequence shown here is derived from an EMBL/GenBank/DDBJ whole genome shotgun (WGS) entry which is preliminary data.</text>
</comment>
<organism evidence="17 18">
    <name type="scientific">Dermatophagoides farinae</name>
    <name type="common">American house dust mite</name>
    <dbReference type="NCBI Taxonomy" id="6954"/>
    <lineage>
        <taxon>Eukaryota</taxon>
        <taxon>Metazoa</taxon>
        <taxon>Ecdysozoa</taxon>
        <taxon>Arthropoda</taxon>
        <taxon>Chelicerata</taxon>
        <taxon>Arachnida</taxon>
        <taxon>Acari</taxon>
        <taxon>Acariformes</taxon>
        <taxon>Sarcoptiformes</taxon>
        <taxon>Astigmata</taxon>
        <taxon>Psoroptidia</taxon>
        <taxon>Analgoidea</taxon>
        <taxon>Pyroglyphidae</taxon>
        <taxon>Dermatophagoidinae</taxon>
        <taxon>Dermatophagoides</taxon>
    </lineage>
</organism>
<dbReference type="GO" id="GO:0007160">
    <property type="term" value="P:cell-matrix adhesion"/>
    <property type="evidence" value="ECO:0007669"/>
    <property type="project" value="InterPro"/>
</dbReference>
<feature type="disulfide bond" evidence="12">
    <location>
        <begin position="933"/>
        <end position="950"/>
    </location>
</feature>
<dbReference type="InterPro" id="IPR011042">
    <property type="entry name" value="6-blade_b-propeller_TolB-like"/>
</dbReference>
<dbReference type="GO" id="GO:0017147">
    <property type="term" value="F:Wnt-protein binding"/>
    <property type="evidence" value="ECO:0007669"/>
    <property type="project" value="TreeGrafter"/>
</dbReference>
<dbReference type="Pfam" id="PF00008">
    <property type="entry name" value="EGF"/>
    <property type="match status" value="1"/>
</dbReference>
<dbReference type="CDD" id="cd00054">
    <property type="entry name" value="EGF_CA"/>
    <property type="match status" value="1"/>
</dbReference>
<dbReference type="SUPFAM" id="SSF63825">
    <property type="entry name" value="YWTD domain"/>
    <property type="match status" value="1"/>
</dbReference>
<dbReference type="Gene3D" id="2.40.155.10">
    <property type="entry name" value="Green fluorescent protein"/>
    <property type="match status" value="1"/>
</dbReference>
<dbReference type="InterPro" id="IPR009030">
    <property type="entry name" value="Growth_fac_rcpt_cys_sf"/>
</dbReference>
<feature type="domain" description="Nidogen G2 beta-barrel" evidence="15">
    <location>
        <begin position="335"/>
        <end position="567"/>
    </location>
</feature>
<evidence type="ECO:0000256" key="8">
    <source>
        <dbReference type="ARBA" id="ARBA00022869"/>
    </source>
</evidence>
<dbReference type="Pfam" id="PF12947">
    <property type="entry name" value="EGF_3"/>
    <property type="match status" value="2"/>
</dbReference>
<evidence type="ECO:0000256" key="10">
    <source>
        <dbReference type="ARBA" id="ARBA00023157"/>
    </source>
</evidence>
<dbReference type="InterPro" id="IPR018097">
    <property type="entry name" value="EGF_Ca-bd_CS"/>
</dbReference>
<feature type="domain" description="EGF-like" evidence="14">
    <location>
        <begin position="878"/>
        <end position="920"/>
    </location>
</feature>
<evidence type="ECO:0000256" key="6">
    <source>
        <dbReference type="ARBA" id="ARBA00022737"/>
    </source>
</evidence>
<dbReference type="GO" id="GO:0005886">
    <property type="term" value="C:plasma membrane"/>
    <property type="evidence" value="ECO:0007669"/>
    <property type="project" value="TreeGrafter"/>
</dbReference>
<dbReference type="SMART" id="SM00539">
    <property type="entry name" value="NIDO"/>
    <property type="match status" value="1"/>
</dbReference>
<feature type="disulfide bond" evidence="12">
    <location>
        <begin position="712"/>
        <end position="729"/>
    </location>
</feature>
<dbReference type="EMBL" id="ASGP02000002">
    <property type="protein sequence ID" value="KAH9521571.1"/>
    <property type="molecule type" value="Genomic_DNA"/>
</dbReference>
<feature type="repeat" description="LDL-receptor class B" evidence="13">
    <location>
        <begin position="1187"/>
        <end position="1231"/>
    </location>
</feature>
<dbReference type="InterPro" id="IPR049883">
    <property type="entry name" value="NOTCH1_EGF-like"/>
</dbReference>
<feature type="domain" description="EGF-like" evidence="14">
    <location>
        <begin position="612"/>
        <end position="650"/>
    </location>
</feature>
<dbReference type="SMART" id="SM00682">
    <property type="entry name" value="G2F"/>
    <property type="match status" value="1"/>
</dbReference>
<feature type="domain" description="EGF-like" evidence="14">
    <location>
        <begin position="1007"/>
        <end position="1049"/>
    </location>
</feature>
<dbReference type="PANTHER" id="PTHR46513:SF13">
    <property type="entry name" value="EGF-LIKE DOMAIN-CONTAINING PROTEIN"/>
    <property type="match status" value="1"/>
</dbReference>
<dbReference type="InterPro" id="IPR000152">
    <property type="entry name" value="EGF-type_Asp/Asn_hydroxyl_site"/>
</dbReference>
<comment type="subcellular location">
    <subcellularLocation>
        <location evidence="1">Secreted</location>
        <location evidence="1">Extracellular space</location>
        <location evidence="1">Extracellular matrix</location>
        <location evidence="1">Basement membrane</location>
    </subcellularLocation>
</comment>
<feature type="disulfide bond" evidence="12">
    <location>
        <begin position="889"/>
        <end position="906"/>
    </location>
</feature>
<dbReference type="InterPro" id="IPR006605">
    <property type="entry name" value="G2_nidogen/fibulin_G2F"/>
</dbReference>
<keyword evidence="11" id="KW-0325">Glycoprotein</keyword>
<dbReference type="InterPro" id="IPR000033">
    <property type="entry name" value="LDLR_classB_rpt"/>
</dbReference>
<dbReference type="Gene3D" id="2.120.10.30">
    <property type="entry name" value="TolB, C-terminal domain"/>
    <property type="match status" value="1"/>
</dbReference>
<proteinExistence type="predicted"/>
<dbReference type="InterPro" id="IPR003886">
    <property type="entry name" value="NIDO_dom"/>
</dbReference>
<feature type="repeat" description="LDL-receptor class B" evidence="13">
    <location>
        <begin position="1144"/>
        <end position="1186"/>
    </location>
</feature>
<dbReference type="InterPro" id="IPR009017">
    <property type="entry name" value="GFP"/>
</dbReference>
<feature type="domain" description="EGF-like" evidence="14">
    <location>
        <begin position="563"/>
        <end position="599"/>
    </location>
</feature>
<evidence type="ECO:0000256" key="12">
    <source>
        <dbReference type="PROSITE-ProRule" id="PRU00076"/>
    </source>
</evidence>
<dbReference type="PROSITE" id="PS00010">
    <property type="entry name" value="ASX_HYDROXYL"/>
    <property type="match status" value="1"/>
</dbReference>
<dbReference type="FunFam" id="2.10.25.10:FF:000038">
    <property type="entry name" value="Fibrillin 2"/>
    <property type="match status" value="1"/>
</dbReference>
<dbReference type="InterPro" id="IPR001881">
    <property type="entry name" value="EGF-like_Ca-bd_dom"/>
</dbReference>
<dbReference type="GO" id="GO:0060070">
    <property type="term" value="P:canonical Wnt signaling pathway"/>
    <property type="evidence" value="ECO:0007669"/>
    <property type="project" value="TreeGrafter"/>
</dbReference>
<dbReference type="InterPro" id="IPR000742">
    <property type="entry name" value="EGF"/>
</dbReference>
<keyword evidence="9" id="KW-0130">Cell adhesion</keyword>
<dbReference type="Pfam" id="PF07474">
    <property type="entry name" value="G2F"/>
    <property type="match status" value="1"/>
</dbReference>
<dbReference type="FunFam" id="2.120.10.30:FF:000241">
    <property type="entry name" value="Low-density lipoprotein receptor-related protein 6"/>
    <property type="match status" value="1"/>
</dbReference>
<dbReference type="Pfam" id="PF00058">
    <property type="entry name" value="Ldl_recept_b"/>
    <property type="match status" value="3"/>
</dbReference>
<feature type="domain" description="EGF-like" evidence="14">
    <location>
        <begin position="923"/>
        <end position="964"/>
    </location>
</feature>
<evidence type="ECO:0000313" key="18">
    <source>
        <dbReference type="Proteomes" id="UP000790347"/>
    </source>
</evidence>
<name>A0A922I6H3_DERFA</name>
<feature type="domain" description="EGF-like" evidence="14">
    <location>
        <begin position="658"/>
        <end position="697"/>
    </location>
</feature>
<dbReference type="PROSITE" id="PS50993">
    <property type="entry name" value="NIDOGEN_G2"/>
    <property type="match status" value="1"/>
</dbReference>
<dbReference type="PROSITE" id="PS01187">
    <property type="entry name" value="EGF_CA"/>
    <property type="match status" value="1"/>
</dbReference>
<feature type="domain" description="EGF-like" evidence="14">
    <location>
        <begin position="702"/>
        <end position="743"/>
    </location>
</feature>
<dbReference type="SMART" id="SM00274">
    <property type="entry name" value="FOLN"/>
    <property type="match status" value="2"/>
</dbReference>
<keyword evidence="10 12" id="KW-1015">Disulfide bond</keyword>
<keyword evidence="3" id="KW-0272">Extracellular matrix</keyword>
<evidence type="ECO:0000256" key="7">
    <source>
        <dbReference type="ARBA" id="ARBA00022837"/>
    </source>
</evidence>
<gene>
    <name evidence="17" type="primary">NID1</name>
    <name evidence="17" type="ORF">DERF_005215</name>
</gene>
<evidence type="ECO:0000259" key="15">
    <source>
        <dbReference type="PROSITE" id="PS50993"/>
    </source>
</evidence>
<dbReference type="SUPFAM" id="SSF57184">
    <property type="entry name" value="Growth factor receptor domain"/>
    <property type="match status" value="2"/>
</dbReference>
<keyword evidence="4 12" id="KW-0245">EGF-like domain</keyword>
<feature type="domain" description="EGF-like" evidence="14">
    <location>
        <begin position="965"/>
        <end position="1006"/>
    </location>
</feature>
<dbReference type="Pfam" id="PF07645">
    <property type="entry name" value="EGF_CA"/>
    <property type="match status" value="1"/>
</dbReference>
<evidence type="ECO:0000256" key="9">
    <source>
        <dbReference type="ARBA" id="ARBA00022889"/>
    </source>
</evidence>
<dbReference type="Gene3D" id="2.10.25.10">
    <property type="entry name" value="Laminin"/>
    <property type="match status" value="12"/>
</dbReference>
<feature type="domain" description="NIDO" evidence="16">
    <location>
        <begin position="117"/>
        <end position="271"/>
    </location>
</feature>
<dbReference type="Pfam" id="PF06119">
    <property type="entry name" value="NIDO"/>
    <property type="match status" value="1"/>
</dbReference>
<dbReference type="PROSITE" id="PS01186">
    <property type="entry name" value="EGF_2"/>
    <property type="match status" value="10"/>
</dbReference>
<accession>A0A922I6H3</accession>
<protein>
    <submittedName>
        <fullName evidence="17">Calcium ion binding</fullName>
    </submittedName>
</protein>
<dbReference type="SUPFAM" id="SSF57196">
    <property type="entry name" value="EGF/Laminin"/>
    <property type="match status" value="1"/>
</dbReference>
<feature type="domain" description="EGF-like" evidence="14">
    <location>
        <begin position="745"/>
        <end position="787"/>
    </location>
</feature>
<keyword evidence="5" id="KW-0732">Signal</keyword>
<keyword evidence="7" id="KW-0106">Calcium</keyword>
<reference evidence="17" key="2">
    <citation type="journal article" date="2022" name="Res Sq">
        <title>Comparative Genomics Reveals Insights into the Divergent Evolution of Astigmatic Mites and Household Pest Adaptations.</title>
        <authorList>
            <person name="Xiong Q."/>
            <person name="Wan A.T.-Y."/>
            <person name="Liu X.-Y."/>
            <person name="Fung C.S.-H."/>
            <person name="Xiao X."/>
            <person name="Malainual N."/>
            <person name="Hou J."/>
            <person name="Wang L."/>
            <person name="Wang M."/>
            <person name="Yang K."/>
            <person name="Cui Y."/>
            <person name="Leung E."/>
            <person name="Nong W."/>
            <person name="Shin S.-K."/>
            <person name="Au S."/>
            <person name="Jeong K.Y."/>
            <person name="Chew F.T."/>
            <person name="Hui J."/>
            <person name="Leung T.F."/>
            <person name="Tungtrongchitr A."/>
            <person name="Zhong N."/>
            <person name="Liu Z."/>
            <person name="Tsui S."/>
        </authorList>
    </citation>
    <scope>NUCLEOTIDE SEQUENCE</scope>
    <source>
        <strain evidence="17">Derf</strain>
        <tissue evidence="17">Whole organism</tissue>
    </source>
</reference>
<keyword evidence="18" id="KW-1185">Reference proteome</keyword>
<dbReference type="SMART" id="SM00135">
    <property type="entry name" value="LY"/>
    <property type="match status" value="5"/>
</dbReference>
<dbReference type="GO" id="GO:0005509">
    <property type="term" value="F:calcium ion binding"/>
    <property type="evidence" value="ECO:0007669"/>
    <property type="project" value="InterPro"/>
</dbReference>
<dbReference type="PANTHER" id="PTHR46513">
    <property type="entry name" value="VITELLOGENIN RECEPTOR-LIKE PROTEIN-RELATED-RELATED"/>
    <property type="match status" value="1"/>
</dbReference>
<evidence type="ECO:0000259" key="16">
    <source>
        <dbReference type="PROSITE" id="PS51220"/>
    </source>
</evidence>